<proteinExistence type="predicted"/>
<dbReference type="EMBL" id="JANHOG010001644">
    <property type="protein sequence ID" value="KAJ3533833.1"/>
    <property type="molecule type" value="Genomic_DNA"/>
</dbReference>
<sequence length="81" mass="8561">MRLMRTATSSETNEASRSNSSSGNADSSTWKLDAHSSKPVPSAVGSGESSLDKLSSAKRTVDLCSVSAIERKLSVLNRFIA</sequence>
<comment type="caution">
    <text evidence="1">The sequence shown here is derived from an EMBL/GenBank/DDBJ whole genome shotgun (WGS) entry which is preliminary data.</text>
</comment>
<name>A0ACC1S7T8_9APHY</name>
<organism evidence="1 2">
    <name type="scientific">Phlebia brevispora</name>
    <dbReference type="NCBI Taxonomy" id="194682"/>
    <lineage>
        <taxon>Eukaryota</taxon>
        <taxon>Fungi</taxon>
        <taxon>Dikarya</taxon>
        <taxon>Basidiomycota</taxon>
        <taxon>Agaricomycotina</taxon>
        <taxon>Agaricomycetes</taxon>
        <taxon>Polyporales</taxon>
        <taxon>Meruliaceae</taxon>
        <taxon>Phlebia</taxon>
    </lineage>
</organism>
<evidence type="ECO:0000313" key="2">
    <source>
        <dbReference type="Proteomes" id="UP001148662"/>
    </source>
</evidence>
<keyword evidence="2" id="KW-1185">Reference proteome</keyword>
<accession>A0ACC1S7T8</accession>
<gene>
    <name evidence="1" type="ORF">NM688_g7228</name>
</gene>
<dbReference type="Proteomes" id="UP001148662">
    <property type="component" value="Unassembled WGS sequence"/>
</dbReference>
<reference evidence="1" key="1">
    <citation type="submission" date="2022-07" db="EMBL/GenBank/DDBJ databases">
        <title>Genome Sequence of Phlebia brevispora.</title>
        <authorList>
            <person name="Buettner E."/>
        </authorList>
    </citation>
    <scope>NUCLEOTIDE SEQUENCE</scope>
    <source>
        <strain evidence="1">MPL23</strain>
    </source>
</reference>
<protein>
    <submittedName>
        <fullName evidence="1">Uncharacterized protein</fullName>
    </submittedName>
</protein>
<evidence type="ECO:0000313" key="1">
    <source>
        <dbReference type="EMBL" id="KAJ3533833.1"/>
    </source>
</evidence>